<evidence type="ECO:0000313" key="4">
    <source>
        <dbReference type="EMBL" id="KAK9063887.1"/>
    </source>
</evidence>
<dbReference type="Pfam" id="PF01453">
    <property type="entry name" value="B_lectin"/>
    <property type="match status" value="1"/>
</dbReference>
<evidence type="ECO:0000259" key="3">
    <source>
        <dbReference type="PROSITE" id="PS50927"/>
    </source>
</evidence>
<dbReference type="InterPro" id="IPR001480">
    <property type="entry name" value="Bulb-type_lectin_dom"/>
</dbReference>
<name>A0AAP0D150_9ASTR</name>
<reference evidence="4 5" key="1">
    <citation type="submission" date="2024-04" db="EMBL/GenBank/DDBJ databases">
        <title>The reference genome of an endangered Asteraceae, Deinandra increscens subsp. villosa, native to the Central Coast of California.</title>
        <authorList>
            <person name="Guilliams M."/>
            <person name="Hasenstab-Lehman K."/>
            <person name="Meyer R."/>
            <person name="Mcevoy S."/>
        </authorList>
    </citation>
    <scope>NUCLEOTIDE SEQUENCE [LARGE SCALE GENOMIC DNA]</scope>
    <source>
        <tissue evidence="4">Leaf</tissue>
    </source>
</reference>
<dbReference type="AlphaFoldDB" id="A0AAP0D150"/>
<dbReference type="FunFam" id="2.90.10.30:FF:000003">
    <property type="entry name" value="Os04g0303100 protein"/>
    <property type="match status" value="1"/>
</dbReference>
<dbReference type="PROSITE" id="PS50927">
    <property type="entry name" value="BULB_LECTIN"/>
    <property type="match status" value="1"/>
</dbReference>
<comment type="caution">
    <text evidence="4">The sequence shown here is derived from an EMBL/GenBank/DDBJ whole genome shotgun (WGS) entry which is preliminary data.</text>
</comment>
<dbReference type="InterPro" id="IPR051343">
    <property type="entry name" value="G-type_lectin_kinases/EP1-like"/>
</dbReference>
<evidence type="ECO:0000313" key="5">
    <source>
        <dbReference type="Proteomes" id="UP001408789"/>
    </source>
</evidence>
<dbReference type="Gene3D" id="2.90.10.30">
    <property type="match status" value="1"/>
</dbReference>
<protein>
    <recommendedName>
        <fullName evidence="3">Bulb-type lectin domain-containing protein</fullName>
    </recommendedName>
</protein>
<keyword evidence="5" id="KW-1185">Reference proteome</keyword>
<dbReference type="PANTHER" id="PTHR47976">
    <property type="entry name" value="G-TYPE LECTIN S-RECEPTOR-LIKE SERINE/THREONINE-PROTEIN KINASE SD2-5"/>
    <property type="match status" value="1"/>
</dbReference>
<evidence type="ECO:0000256" key="1">
    <source>
        <dbReference type="ARBA" id="ARBA00022729"/>
    </source>
</evidence>
<keyword evidence="1" id="KW-0732">Signal</keyword>
<dbReference type="EMBL" id="JBCNJP010000018">
    <property type="protein sequence ID" value="KAK9063887.1"/>
    <property type="molecule type" value="Genomic_DNA"/>
</dbReference>
<feature type="domain" description="Bulb-type lectin" evidence="3">
    <location>
        <begin position="59"/>
        <end position="189"/>
    </location>
</feature>
<dbReference type="SUPFAM" id="SSF51110">
    <property type="entry name" value="alpha-D-mannose-specific plant lectins"/>
    <property type="match status" value="1"/>
</dbReference>
<keyword evidence="2" id="KW-0325">Glycoprotein</keyword>
<organism evidence="4 5">
    <name type="scientific">Deinandra increscens subsp. villosa</name>
    <dbReference type="NCBI Taxonomy" id="3103831"/>
    <lineage>
        <taxon>Eukaryota</taxon>
        <taxon>Viridiplantae</taxon>
        <taxon>Streptophyta</taxon>
        <taxon>Embryophyta</taxon>
        <taxon>Tracheophyta</taxon>
        <taxon>Spermatophyta</taxon>
        <taxon>Magnoliopsida</taxon>
        <taxon>eudicotyledons</taxon>
        <taxon>Gunneridae</taxon>
        <taxon>Pentapetalae</taxon>
        <taxon>asterids</taxon>
        <taxon>campanulids</taxon>
        <taxon>Asterales</taxon>
        <taxon>Asteraceae</taxon>
        <taxon>Asteroideae</taxon>
        <taxon>Heliantheae alliance</taxon>
        <taxon>Madieae</taxon>
        <taxon>Madiinae</taxon>
        <taxon>Deinandra</taxon>
    </lineage>
</organism>
<dbReference type="Proteomes" id="UP001408789">
    <property type="component" value="Unassembled WGS sequence"/>
</dbReference>
<evidence type="ECO:0000256" key="2">
    <source>
        <dbReference type="ARBA" id="ARBA00023180"/>
    </source>
</evidence>
<dbReference type="FunFam" id="2.90.10.10:FF:000039">
    <property type="entry name" value="G-type lectin S-receptor-like serine/threonine-protein kinase SD2-5"/>
    <property type="match status" value="1"/>
</dbReference>
<dbReference type="PANTHER" id="PTHR47976:SF112">
    <property type="entry name" value="BULB-TYPE LECTIN DOMAIN-CONTAINING PROTEIN"/>
    <property type="match status" value="1"/>
</dbReference>
<sequence>MAAYLFNSSSLAMKTPPISSTLIASFLILSLYLVTAQPFDYPTAKLSTTWTNRKSAPHSVSFTDGSTVRAILLRGSFGSKFACGFYCNGTCDSYLFSVFIVQTNSGSGIVAPAIGFPQPVWSANRNHPVKLGAKLTLKADGDLVLKDADGSRVWSTNTAGKKVSGMQITDTGNLVLFDARNVIVWQSFDHPTDSLVPGQKLIEGQKLVASVSSTNRKKGLYSVEVTNKGLFGYVKSKYSRRVYYKYLVKGSDGSKEGSKEGSYVRFLNGSLSLFIHSAEPSRPDGVIPVPLGTLAQYLKLMPDGHLRVMEWNWQSGWRVVAVLFGVRGRSL</sequence>
<accession>A0AAP0D150</accession>
<dbReference type="CDD" id="cd00028">
    <property type="entry name" value="B_lectin"/>
    <property type="match status" value="1"/>
</dbReference>
<dbReference type="InterPro" id="IPR036426">
    <property type="entry name" value="Bulb-type_lectin_dom_sf"/>
</dbReference>
<dbReference type="SMART" id="SM00108">
    <property type="entry name" value="B_lectin"/>
    <property type="match status" value="1"/>
</dbReference>
<gene>
    <name evidence="4" type="ORF">SSX86_017759</name>
</gene>
<proteinExistence type="predicted"/>